<name>A0A4Y2VYK3_ARAVE</name>
<evidence type="ECO:0000313" key="3">
    <source>
        <dbReference type="Proteomes" id="UP000499080"/>
    </source>
</evidence>
<keyword evidence="1" id="KW-1133">Transmembrane helix</keyword>
<accession>A0A4Y2VYK3</accession>
<sequence length="264" mass="30901">MDSKRNYIDELKYLIREKYHIDAQPDRVSKAQGSSSLWKFLILLYKGFLLRKRHYIVTFFEIVIPVFIASVPVIIESESSHYNIEHNRIDDRSTGSRWSNMTTYEPFDPLGVEEGSYETLEFLYTPPDEFTGKFINDSIELFQRSTNHQGEITSRGMESEKHMESYALYKKGRLSFIGTVFHGFDKKKLPAYLDYKIRYGEKKLFFDSHSFETQRKYRMNGPHDKNDGKGCLILSVTLMSLVKERYEYDSRALGGSLLPSTRDN</sequence>
<proteinExistence type="predicted"/>
<dbReference type="AlphaFoldDB" id="A0A4Y2VYK3"/>
<gene>
    <name evidence="2" type="ORF">AVEN_20011_1</name>
</gene>
<evidence type="ECO:0000313" key="2">
    <source>
        <dbReference type="EMBL" id="GBO29354.1"/>
    </source>
</evidence>
<protein>
    <recommendedName>
        <fullName evidence="4">ATP-binding cassette sub-family A member 3</fullName>
    </recommendedName>
</protein>
<dbReference type="Proteomes" id="UP000499080">
    <property type="component" value="Unassembled WGS sequence"/>
</dbReference>
<comment type="caution">
    <text evidence="2">The sequence shown here is derived from an EMBL/GenBank/DDBJ whole genome shotgun (WGS) entry which is preliminary data.</text>
</comment>
<dbReference type="EMBL" id="BGPR01052515">
    <property type="protein sequence ID" value="GBO29354.1"/>
    <property type="molecule type" value="Genomic_DNA"/>
</dbReference>
<keyword evidence="3" id="KW-1185">Reference proteome</keyword>
<evidence type="ECO:0000256" key="1">
    <source>
        <dbReference type="SAM" id="Phobius"/>
    </source>
</evidence>
<evidence type="ECO:0008006" key="4">
    <source>
        <dbReference type="Google" id="ProtNLM"/>
    </source>
</evidence>
<organism evidence="2 3">
    <name type="scientific">Araneus ventricosus</name>
    <name type="common">Orbweaver spider</name>
    <name type="synonym">Epeira ventricosa</name>
    <dbReference type="NCBI Taxonomy" id="182803"/>
    <lineage>
        <taxon>Eukaryota</taxon>
        <taxon>Metazoa</taxon>
        <taxon>Ecdysozoa</taxon>
        <taxon>Arthropoda</taxon>
        <taxon>Chelicerata</taxon>
        <taxon>Arachnida</taxon>
        <taxon>Araneae</taxon>
        <taxon>Araneomorphae</taxon>
        <taxon>Entelegynae</taxon>
        <taxon>Araneoidea</taxon>
        <taxon>Araneidae</taxon>
        <taxon>Araneus</taxon>
    </lineage>
</organism>
<keyword evidence="1" id="KW-0472">Membrane</keyword>
<feature type="transmembrane region" description="Helical" evidence="1">
    <location>
        <begin position="55"/>
        <end position="75"/>
    </location>
</feature>
<keyword evidence="1" id="KW-0812">Transmembrane</keyword>
<reference evidence="2 3" key="1">
    <citation type="journal article" date="2019" name="Sci. Rep.">
        <title>Orb-weaving spider Araneus ventricosus genome elucidates the spidroin gene catalogue.</title>
        <authorList>
            <person name="Kono N."/>
            <person name="Nakamura H."/>
            <person name="Ohtoshi R."/>
            <person name="Moran D.A.P."/>
            <person name="Shinohara A."/>
            <person name="Yoshida Y."/>
            <person name="Fujiwara M."/>
            <person name="Mori M."/>
            <person name="Tomita M."/>
            <person name="Arakawa K."/>
        </authorList>
    </citation>
    <scope>NUCLEOTIDE SEQUENCE [LARGE SCALE GENOMIC DNA]</scope>
</reference>